<accession>A0ABP7XE02</accession>
<dbReference type="PROSITE" id="PS51078">
    <property type="entry name" value="ICLR_ED"/>
    <property type="match status" value="1"/>
</dbReference>
<dbReference type="InterPro" id="IPR036390">
    <property type="entry name" value="WH_DNA-bd_sf"/>
</dbReference>
<dbReference type="SUPFAM" id="SSF55781">
    <property type="entry name" value="GAF domain-like"/>
    <property type="match status" value="1"/>
</dbReference>
<evidence type="ECO:0000256" key="2">
    <source>
        <dbReference type="ARBA" id="ARBA00023125"/>
    </source>
</evidence>
<dbReference type="Gene3D" id="1.10.10.10">
    <property type="entry name" value="Winged helix-like DNA-binding domain superfamily/Winged helix DNA-binding domain"/>
    <property type="match status" value="1"/>
</dbReference>
<organism evidence="6 7">
    <name type="scientific">Nocardioides fonticola</name>
    <dbReference type="NCBI Taxonomy" id="450363"/>
    <lineage>
        <taxon>Bacteria</taxon>
        <taxon>Bacillati</taxon>
        <taxon>Actinomycetota</taxon>
        <taxon>Actinomycetes</taxon>
        <taxon>Propionibacteriales</taxon>
        <taxon>Nocardioidaceae</taxon>
        <taxon>Nocardioides</taxon>
    </lineage>
</organism>
<keyword evidence="2" id="KW-0238">DNA-binding</keyword>
<dbReference type="InterPro" id="IPR014757">
    <property type="entry name" value="Tscrpt_reg_IclR_C"/>
</dbReference>
<dbReference type="PROSITE" id="PS51077">
    <property type="entry name" value="HTH_ICLR"/>
    <property type="match status" value="1"/>
</dbReference>
<dbReference type="PANTHER" id="PTHR30136">
    <property type="entry name" value="HELIX-TURN-HELIX TRANSCRIPTIONAL REGULATOR, ICLR FAMILY"/>
    <property type="match status" value="1"/>
</dbReference>
<dbReference type="InterPro" id="IPR036388">
    <property type="entry name" value="WH-like_DNA-bd_sf"/>
</dbReference>
<evidence type="ECO:0000259" key="5">
    <source>
        <dbReference type="PROSITE" id="PS51078"/>
    </source>
</evidence>
<keyword evidence="1" id="KW-0805">Transcription regulation</keyword>
<dbReference type="InterPro" id="IPR050707">
    <property type="entry name" value="HTH_MetabolicPath_Reg"/>
</dbReference>
<dbReference type="Pfam" id="PF01614">
    <property type="entry name" value="IclR_C"/>
    <property type="match status" value="1"/>
</dbReference>
<evidence type="ECO:0000313" key="6">
    <source>
        <dbReference type="EMBL" id="GAA4113079.1"/>
    </source>
</evidence>
<dbReference type="RefSeq" id="WP_344732139.1">
    <property type="nucleotide sequence ID" value="NZ_BAAAZH010000008.1"/>
</dbReference>
<comment type="caution">
    <text evidence="6">The sequence shown here is derived from an EMBL/GenBank/DDBJ whole genome shotgun (WGS) entry which is preliminary data.</text>
</comment>
<evidence type="ECO:0000259" key="4">
    <source>
        <dbReference type="PROSITE" id="PS51077"/>
    </source>
</evidence>
<evidence type="ECO:0000313" key="7">
    <source>
        <dbReference type="Proteomes" id="UP001501495"/>
    </source>
</evidence>
<dbReference type="InterPro" id="IPR029016">
    <property type="entry name" value="GAF-like_dom_sf"/>
</dbReference>
<evidence type="ECO:0000256" key="3">
    <source>
        <dbReference type="ARBA" id="ARBA00023163"/>
    </source>
</evidence>
<name>A0ABP7XE02_9ACTN</name>
<gene>
    <name evidence="6" type="ORF">GCM10022215_09940</name>
</gene>
<dbReference type="InterPro" id="IPR005471">
    <property type="entry name" value="Tscrpt_reg_IclR_N"/>
</dbReference>
<reference evidence="7" key="1">
    <citation type="journal article" date="2019" name="Int. J. Syst. Evol. Microbiol.">
        <title>The Global Catalogue of Microorganisms (GCM) 10K type strain sequencing project: providing services to taxonomists for standard genome sequencing and annotation.</title>
        <authorList>
            <consortium name="The Broad Institute Genomics Platform"/>
            <consortium name="The Broad Institute Genome Sequencing Center for Infectious Disease"/>
            <person name="Wu L."/>
            <person name="Ma J."/>
        </authorList>
    </citation>
    <scope>NUCLEOTIDE SEQUENCE [LARGE SCALE GENOMIC DNA]</scope>
    <source>
        <strain evidence="7">JCM 16703</strain>
    </source>
</reference>
<dbReference type="EMBL" id="BAAAZH010000008">
    <property type="protein sequence ID" value="GAA4113079.1"/>
    <property type="molecule type" value="Genomic_DNA"/>
</dbReference>
<keyword evidence="7" id="KW-1185">Reference proteome</keyword>
<dbReference type="PANTHER" id="PTHR30136:SF24">
    <property type="entry name" value="HTH-TYPE TRANSCRIPTIONAL REPRESSOR ALLR"/>
    <property type="match status" value="1"/>
</dbReference>
<dbReference type="Proteomes" id="UP001501495">
    <property type="component" value="Unassembled WGS sequence"/>
</dbReference>
<feature type="domain" description="HTH iclR-type" evidence="4">
    <location>
        <begin position="8"/>
        <end position="68"/>
    </location>
</feature>
<dbReference type="SUPFAM" id="SSF46785">
    <property type="entry name" value="Winged helix' DNA-binding domain"/>
    <property type="match status" value="1"/>
</dbReference>
<protein>
    <submittedName>
        <fullName evidence="6">IclR family transcriptional regulator</fullName>
    </submittedName>
</protein>
<sequence length="255" mass="27123">MAGSTDAPSVLGRAFELLGVLERADGPMGLSDIAAATGIPKATTFRLLGQLVEQRAVVRKGELYALGMRLFALGSAVGIPRRLQDAALPVMGELSDEGQVVHLGVLDAGTVLQIQRVAHGARESRSAPSTRRPLHATALGKALLAQVPDETLLPLLAPSRLEALTPHTITDPTRLHHQVVRIRQRGVAFEHDEWMVGYCALAVPIGTLADGVVAAISMAGRYGRFDPSRSVHDLQRAAARIAPRAGAQAWSPEVR</sequence>
<dbReference type="SMART" id="SM00346">
    <property type="entry name" value="HTH_ICLR"/>
    <property type="match status" value="1"/>
</dbReference>
<feature type="domain" description="IclR-ED" evidence="5">
    <location>
        <begin position="69"/>
        <end position="255"/>
    </location>
</feature>
<keyword evidence="3" id="KW-0804">Transcription</keyword>
<dbReference type="Pfam" id="PF09339">
    <property type="entry name" value="HTH_IclR"/>
    <property type="match status" value="1"/>
</dbReference>
<evidence type="ECO:0000256" key="1">
    <source>
        <dbReference type="ARBA" id="ARBA00023015"/>
    </source>
</evidence>
<dbReference type="Gene3D" id="3.30.450.40">
    <property type="match status" value="1"/>
</dbReference>
<proteinExistence type="predicted"/>